<dbReference type="AlphaFoldDB" id="A0A378TXJ3"/>
<dbReference type="RefSeq" id="WP_074897662.1">
    <property type="nucleotide sequence ID" value="NZ_CP031252.1"/>
</dbReference>
<feature type="signal peptide" evidence="1">
    <location>
        <begin position="1"/>
        <end position="23"/>
    </location>
</feature>
<name>A0A378TXJ3_NEIEL</name>
<feature type="chain" id="PRO_5016631424" evidence="1">
    <location>
        <begin position="24"/>
        <end position="143"/>
    </location>
</feature>
<gene>
    <name evidence="2" type="ORF">NCTC10660_01212</name>
</gene>
<proteinExistence type="predicted"/>
<reference evidence="2 3" key="1">
    <citation type="submission" date="2018-06" db="EMBL/GenBank/DDBJ databases">
        <authorList>
            <consortium name="Pathogen Informatics"/>
            <person name="Doyle S."/>
        </authorList>
    </citation>
    <scope>NUCLEOTIDE SEQUENCE [LARGE SCALE GENOMIC DNA]</scope>
    <source>
        <strain evidence="2 3">NCTC10660</strain>
    </source>
</reference>
<keyword evidence="1" id="KW-0732">Signal</keyword>
<sequence length="143" mass="15427">MKKHLLAALILLPLTLSAAPASAAGEPADQARLINLFDMAELSGILHKEAMECGISRQDDPFYAPGGKLHTALLKGIKQTAAKLKLDMNDNDIQIITARAYAQGKGKKERLFAETGGCSDAAKAKIKETQQWLLDSVQALQTR</sequence>
<dbReference type="Proteomes" id="UP000254927">
    <property type="component" value="Unassembled WGS sequence"/>
</dbReference>
<protein>
    <submittedName>
        <fullName evidence="2">Uncharacterized protein</fullName>
    </submittedName>
</protein>
<dbReference type="GeneID" id="93352196"/>
<evidence type="ECO:0000313" key="3">
    <source>
        <dbReference type="Proteomes" id="UP000254927"/>
    </source>
</evidence>
<accession>A0A378TXJ3</accession>
<dbReference type="EMBL" id="UGQW01000002">
    <property type="protein sequence ID" value="STZ67725.1"/>
    <property type="molecule type" value="Genomic_DNA"/>
</dbReference>
<evidence type="ECO:0000256" key="1">
    <source>
        <dbReference type="SAM" id="SignalP"/>
    </source>
</evidence>
<organism evidence="2 3">
    <name type="scientific">Neisseria elongata</name>
    <dbReference type="NCBI Taxonomy" id="495"/>
    <lineage>
        <taxon>Bacteria</taxon>
        <taxon>Pseudomonadati</taxon>
        <taxon>Pseudomonadota</taxon>
        <taxon>Betaproteobacteria</taxon>
        <taxon>Neisseriales</taxon>
        <taxon>Neisseriaceae</taxon>
        <taxon>Neisseria</taxon>
    </lineage>
</organism>
<evidence type="ECO:0000313" key="2">
    <source>
        <dbReference type="EMBL" id="STZ67725.1"/>
    </source>
</evidence>